<organism evidence="1 2">
    <name type="scientific">Malus domestica</name>
    <name type="common">Apple</name>
    <name type="synonym">Pyrus malus</name>
    <dbReference type="NCBI Taxonomy" id="3750"/>
    <lineage>
        <taxon>Eukaryota</taxon>
        <taxon>Viridiplantae</taxon>
        <taxon>Streptophyta</taxon>
        <taxon>Embryophyta</taxon>
        <taxon>Tracheophyta</taxon>
        <taxon>Spermatophyta</taxon>
        <taxon>Magnoliopsida</taxon>
        <taxon>eudicotyledons</taxon>
        <taxon>Gunneridae</taxon>
        <taxon>Pentapetalae</taxon>
        <taxon>rosids</taxon>
        <taxon>fabids</taxon>
        <taxon>Rosales</taxon>
        <taxon>Rosaceae</taxon>
        <taxon>Amygdaloideae</taxon>
        <taxon>Maleae</taxon>
        <taxon>Malus</taxon>
    </lineage>
</organism>
<sequence>MANGCARNLIGEAAVAEVHELVTVFIGTGPVGILRKQPWERRGFEDLSGYRIGDMCSTDVERVVPGGEAEQKFTQNSSRGMALSTGFRLTKRGTECLVSLHFFSSHLSIFELGESDEEKGLRERDVRIRKR</sequence>
<name>A0A498JBH1_MALDO</name>
<proteinExistence type="predicted"/>
<protein>
    <submittedName>
        <fullName evidence="1">Uncharacterized protein</fullName>
    </submittedName>
</protein>
<dbReference type="Proteomes" id="UP000290289">
    <property type="component" value="Chromosome 7"/>
</dbReference>
<reference evidence="1 2" key="1">
    <citation type="submission" date="2018-10" db="EMBL/GenBank/DDBJ databases">
        <title>A high-quality apple genome assembly.</title>
        <authorList>
            <person name="Hu J."/>
        </authorList>
    </citation>
    <scope>NUCLEOTIDE SEQUENCE [LARGE SCALE GENOMIC DNA]</scope>
    <source>
        <strain evidence="2">cv. HFTH1</strain>
        <tissue evidence="1">Young leaf</tissue>
    </source>
</reference>
<accession>A0A498JBH1</accession>
<evidence type="ECO:0000313" key="2">
    <source>
        <dbReference type="Proteomes" id="UP000290289"/>
    </source>
</evidence>
<dbReference type="AlphaFoldDB" id="A0A498JBH1"/>
<keyword evidence="2" id="KW-1185">Reference proteome</keyword>
<evidence type="ECO:0000313" key="1">
    <source>
        <dbReference type="EMBL" id="RXH93078.1"/>
    </source>
</evidence>
<comment type="caution">
    <text evidence="1">The sequence shown here is derived from an EMBL/GenBank/DDBJ whole genome shotgun (WGS) entry which is preliminary data.</text>
</comment>
<gene>
    <name evidence="1" type="ORF">DVH24_013654</name>
</gene>
<dbReference type="EMBL" id="RDQH01000333">
    <property type="protein sequence ID" value="RXH93078.1"/>
    <property type="molecule type" value="Genomic_DNA"/>
</dbReference>